<dbReference type="PANTHER" id="PTHR43798">
    <property type="entry name" value="MONOACYLGLYCEROL LIPASE"/>
    <property type="match status" value="1"/>
</dbReference>
<protein>
    <submittedName>
        <fullName evidence="2">Alpha/beta hydrolase</fullName>
    </submittedName>
</protein>
<dbReference type="InterPro" id="IPR000073">
    <property type="entry name" value="AB_hydrolase_1"/>
</dbReference>
<name>A0A0P6W423_9BACI</name>
<dbReference type="GO" id="GO:0016787">
    <property type="term" value="F:hydrolase activity"/>
    <property type="evidence" value="ECO:0007669"/>
    <property type="project" value="UniProtKB-KW"/>
</dbReference>
<gene>
    <name evidence="2" type="ORF">AM506_04490</name>
</gene>
<dbReference type="InterPro" id="IPR029058">
    <property type="entry name" value="AB_hydrolase_fold"/>
</dbReference>
<accession>A0A0P6W423</accession>
<dbReference type="InterPro" id="IPR050266">
    <property type="entry name" value="AB_hydrolase_sf"/>
</dbReference>
<dbReference type="OrthoDB" id="9805423at2"/>
<dbReference type="AlphaFoldDB" id="A0A0P6W423"/>
<proteinExistence type="predicted"/>
<dbReference type="PRINTS" id="PR00111">
    <property type="entry name" value="ABHYDROLASE"/>
</dbReference>
<reference evidence="2 3" key="1">
    <citation type="submission" date="2015-08" db="EMBL/GenBank/DDBJ databases">
        <title>Draft Genome Sequence of Bacillus vietnamensis UCD-SED5.</title>
        <authorList>
            <person name="Lee R.D."/>
            <person name="Jospin G."/>
            <person name="Lang J.M."/>
            <person name="Coil D.A."/>
            <person name="Eisen J.A."/>
        </authorList>
    </citation>
    <scope>NUCLEOTIDE SEQUENCE [LARGE SCALE GENOMIC DNA]</scope>
    <source>
        <strain evidence="2 3">UCD-SED5</strain>
    </source>
</reference>
<dbReference type="SUPFAM" id="SSF53474">
    <property type="entry name" value="alpha/beta-Hydrolases"/>
    <property type="match status" value="1"/>
</dbReference>
<evidence type="ECO:0000313" key="3">
    <source>
        <dbReference type="Proteomes" id="UP000050398"/>
    </source>
</evidence>
<evidence type="ECO:0000313" key="2">
    <source>
        <dbReference type="EMBL" id="KPL60988.1"/>
    </source>
</evidence>
<dbReference type="Proteomes" id="UP000050398">
    <property type="component" value="Unassembled WGS sequence"/>
</dbReference>
<dbReference type="EMBL" id="LIXZ01000002">
    <property type="protein sequence ID" value="KPL60988.1"/>
    <property type="molecule type" value="Genomic_DNA"/>
</dbReference>
<dbReference type="Pfam" id="PF00561">
    <property type="entry name" value="Abhydrolase_1"/>
    <property type="match status" value="1"/>
</dbReference>
<keyword evidence="2" id="KW-0378">Hydrolase</keyword>
<feature type="domain" description="AB hydrolase-1" evidence="1">
    <location>
        <begin position="13"/>
        <end position="132"/>
    </location>
</feature>
<dbReference type="Gene3D" id="3.40.50.1820">
    <property type="entry name" value="alpha/beta hydrolase"/>
    <property type="match status" value="1"/>
</dbReference>
<sequence>MILHTEVYGEGEPIVFLHTGLQTGTTDFEKQREILQESMKVIVPDLRGHGKSVSDDFSHYFEDAAEDLRETLDHIQVDQVHLVGCSLGGLVGLLFAKKYPDRLRSLTLSGITSDKPDNWAEMHAQDVQFQRELLENSEFTSQLDLQHESDWRQFIYMARDEDWYPFEYTSYLNNISAPILFMVGEGNKAEVTTAAKYQSIHSHIHVCVIPFASHLVHVEKPDMYTEVLLEFLNEVQVKN</sequence>
<evidence type="ECO:0000259" key="1">
    <source>
        <dbReference type="Pfam" id="PF00561"/>
    </source>
</evidence>
<dbReference type="RefSeq" id="WP_060671223.1">
    <property type="nucleotide sequence ID" value="NZ_LIXZ01000002.1"/>
</dbReference>
<comment type="caution">
    <text evidence="2">The sequence shown here is derived from an EMBL/GenBank/DDBJ whole genome shotgun (WGS) entry which is preliminary data.</text>
</comment>
<organism evidence="2 3">
    <name type="scientific">Rossellomorea vietnamensis</name>
    <dbReference type="NCBI Taxonomy" id="218284"/>
    <lineage>
        <taxon>Bacteria</taxon>
        <taxon>Bacillati</taxon>
        <taxon>Bacillota</taxon>
        <taxon>Bacilli</taxon>
        <taxon>Bacillales</taxon>
        <taxon>Bacillaceae</taxon>
        <taxon>Rossellomorea</taxon>
    </lineage>
</organism>
<dbReference type="PATRIC" id="fig|218284.4.peg.945"/>